<dbReference type="EMBL" id="QYCN01000004">
    <property type="protein sequence ID" value="RIY13056.1"/>
    <property type="molecule type" value="Genomic_DNA"/>
</dbReference>
<dbReference type="GO" id="GO:0030288">
    <property type="term" value="C:outer membrane-bounded periplasmic space"/>
    <property type="evidence" value="ECO:0007669"/>
    <property type="project" value="InterPro"/>
</dbReference>
<keyword evidence="3" id="KW-0813">Transport</keyword>
<dbReference type="InterPro" id="IPR003538">
    <property type="entry name" value="TonB"/>
</dbReference>
<keyword evidence="5" id="KW-0997">Cell inner membrane</keyword>
<keyword evidence="9 11" id="KW-0472">Membrane</keyword>
<dbReference type="GO" id="GO:0098797">
    <property type="term" value="C:plasma membrane protein complex"/>
    <property type="evidence" value="ECO:0007669"/>
    <property type="project" value="TreeGrafter"/>
</dbReference>
<feature type="compositionally biased region" description="Pro residues" evidence="10">
    <location>
        <begin position="87"/>
        <end position="105"/>
    </location>
</feature>
<evidence type="ECO:0000256" key="11">
    <source>
        <dbReference type="SAM" id="Phobius"/>
    </source>
</evidence>
<dbReference type="NCBIfam" id="TIGR01352">
    <property type="entry name" value="tonB_Cterm"/>
    <property type="match status" value="1"/>
</dbReference>
<evidence type="ECO:0000256" key="2">
    <source>
        <dbReference type="ARBA" id="ARBA00006555"/>
    </source>
</evidence>
<gene>
    <name evidence="13" type="ORF">D0T11_03350</name>
</gene>
<comment type="caution">
    <text evidence="13">The sequence shown here is derived from an EMBL/GenBank/DDBJ whole genome shotgun (WGS) entry which is preliminary data.</text>
</comment>
<keyword evidence="4" id="KW-1003">Cell membrane</keyword>
<evidence type="ECO:0000256" key="10">
    <source>
        <dbReference type="SAM" id="MobiDB-lite"/>
    </source>
</evidence>
<dbReference type="PRINTS" id="PR01374">
    <property type="entry name" value="TONBPROTEIN"/>
</dbReference>
<dbReference type="InterPro" id="IPR051045">
    <property type="entry name" value="TonB-dependent_transducer"/>
</dbReference>
<dbReference type="GO" id="GO:0015891">
    <property type="term" value="P:siderophore transport"/>
    <property type="evidence" value="ECO:0007669"/>
    <property type="project" value="InterPro"/>
</dbReference>
<reference evidence="13 14" key="1">
    <citation type="submission" date="2019-01" db="EMBL/GenBank/DDBJ databases">
        <title>Hymenobacter humicola sp. nov., isolated from soils in Antarctica.</title>
        <authorList>
            <person name="Sedlacek I."/>
            <person name="Holochova P."/>
            <person name="Kralova S."/>
            <person name="Pantucek R."/>
            <person name="Stankova E."/>
            <person name="Vrbovska V."/>
            <person name="Kristofova L."/>
            <person name="Svec P."/>
            <person name="Busse H.-J."/>
        </authorList>
    </citation>
    <scope>NUCLEOTIDE SEQUENCE [LARGE SCALE GENOMIC DNA]</scope>
    <source>
        <strain evidence="13 14">CCM 8852</strain>
    </source>
</reference>
<feature type="region of interest" description="Disordered" evidence="10">
    <location>
        <begin position="81"/>
        <end position="108"/>
    </location>
</feature>
<evidence type="ECO:0000313" key="13">
    <source>
        <dbReference type="EMBL" id="RIY13056.1"/>
    </source>
</evidence>
<feature type="domain" description="TonB C-terminal" evidence="12">
    <location>
        <begin position="185"/>
        <end position="275"/>
    </location>
</feature>
<evidence type="ECO:0000256" key="4">
    <source>
        <dbReference type="ARBA" id="ARBA00022475"/>
    </source>
</evidence>
<dbReference type="GO" id="GO:0055085">
    <property type="term" value="P:transmembrane transport"/>
    <property type="evidence" value="ECO:0007669"/>
    <property type="project" value="InterPro"/>
</dbReference>
<comment type="similarity">
    <text evidence="2">Belongs to the TonB family.</text>
</comment>
<dbReference type="Proteomes" id="UP000284250">
    <property type="component" value="Unassembled WGS sequence"/>
</dbReference>
<evidence type="ECO:0000256" key="8">
    <source>
        <dbReference type="ARBA" id="ARBA00022989"/>
    </source>
</evidence>
<name>A0A418R6M4_9BACT</name>
<feature type="transmembrane region" description="Helical" evidence="11">
    <location>
        <begin position="39"/>
        <end position="57"/>
    </location>
</feature>
<dbReference type="InterPro" id="IPR006260">
    <property type="entry name" value="TonB/TolA_C"/>
</dbReference>
<keyword evidence="14" id="KW-1185">Reference proteome</keyword>
<evidence type="ECO:0000256" key="7">
    <source>
        <dbReference type="ARBA" id="ARBA00022927"/>
    </source>
</evidence>
<dbReference type="InterPro" id="IPR037682">
    <property type="entry name" value="TonB_C"/>
</dbReference>
<protein>
    <submittedName>
        <fullName evidence="13">Energy transducer TonB</fullName>
    </submittedName>
</protein>
<proteinExistence type="inferred from homology"/>
<comment type="subcellular location">
    <subcellularLocation>
        <location evidence="1">Cell inner membrane</location>
        <topology evidence="1">Single-pass membrane protein</topology>
        <orientation evidence="1">Periplasmic side</orientation>
    </subcellularLocation>
</comment>
<evidence type="ECO:0000256" key="9">
    <source>
        <dbReference type="ARBA" id="ARBA00023136"/>
    </source>
</evidence>
<dbReference type="Pfam" id="PF03544">
    <property type="entry name" value="TonB_C"/>
    <property type="match status" value="1"/>
</dbReference>
<dbReference type="SUPFAM" id="SSF74653">
    <property type="entry name" value="TolA/TonB C-terminal domain"/>
    <property type="match status" value="1"/>
</dbReference>
<keyword evidence="6 11" id="KW-0812">Transmembrane</keyword>
<dbReference type="GO" id="GO:0015031">
    <property type="term" value="P:protein transport"/>
    <property type="evidence" value="ECO:0007669"/>
    <property type="project" value="UniProtKB-KW"/>
</dbReference>
<dbReference type="PANTHER" id="PTHR33446:SF2">
    <property type="entry name" value="PROTEIN TONB"/>
    <property type="match status" value="1"/>
</dbReference>
<evidence type="ECO:0000256" key="5">
    <source>
        <dbReference type="ARBA" id="ARBA00022519"/>
    </source>
</evidence>
<dbReference type="OrthoDB" id="1039448at2"/>
<keyword evidence="7" id="KW-0653">Protein transport</keyword>
<organism evidence="13 14">
    <name type="scientific">Hymenobacter rubripertinctus</name>
    <dbReference type="NCBI Taxonomy" id="2029981"/>
    <lineage>
        <taxon>Bacteria</taxon>
        <taxon>Pseudomonadati</taxon>
        <taxon>Bacteroidota</taxon>
        <taxon>Cytophagia</taxon>
        <taxon>Cytophagales</taxon>
        <taxon>Hymenobacteraceae</taxon>
        <taxon>Hymenobacter</taxon>
    </lineage>
</organism>
<keyword evidence="8 11" id="KW-1133">Transmembrane helix</keyword>
<dbReference type="PANTHER" id="PTHR33446">
    <property type="entry name" value="PROTEIN TONB-RELATED"/>
    <property type="match status" value="1"/>
</dbReference>
<evidence type="ECO:0000256" key="6">
    <source>
        <dbReference type="ARBA" id="ARBA00022692"/>
    </source>
</evidence>
<evidence type="ECO:0000256" key="3">
    <source>
        <dbReference type="ARBA" id="ARBA00022448"/>
    </source>
</evidence>
<accession>A0A418R6M4</accession>
<dbReference type="GO" id="GO:0031992">
    <property type="term" value="F:energy transducer activity"/>
    <property type="evidence" value="ECO:0007669"/>
    <property type="project" value="InterPro"/>
</dbReference>
<evidence type="ECO:0000313" key="14">
    <source>
        <dbReference type="Proteomes" id="UP000284250"/>
    </source>
</evidence>
<evidence type="ECO:0000256" key="1">
    <source>
        <dbReference type="ARBA" id="ARBA00004383"/>
    </source>
</evidence>
<dbReference type="AlphaFoldDB" id="A0A418R6M4"/>
<dbReference type="Gene3D" id="3.30.1150.10">
    <property type="match status" value="1"/>
</dbReference>
<sequence>MDNAQLASASLDDIVFEGRNKAYGAYIIRRVYGKHVTRAVLISIALFALLIAFPLVARMMKKDDVVVEDKMLKVNELMEAPPLDKVAPPPPPPPPPEAPPPPPPKLTTIKFTPPVVKKDEEVKKEEIPDVKELEKATVAAVSVKGNTDNPADLAGLEPGEGTKAVEEVVTNKPYTYVEQMPVFPGGQEALLQYIAKNIKYPAMALRNQVEGRVFIKFVVGPDGTVTNVEVQKGIGAGCDEESMRVIKSLPRFTPGKQNGRAVSVYYTVPVTFAIK</sequence>
<dbReference type="PROSITE" id="PS52015">
    <property type="entry name" value="TONB_CTD"/>
    <property type="match status" value="1"/>
</dbReference>
<evidence type="ECO:0000259" key="12">
    <source>
        <dbReference type="PROSITE" id="PS52015"/>
    </source>
</evidence>